<dbReference type="PANTHER" id="PTHR24092">
    <property type="entry name" value="PROBABLE PHOSPHOLIPID-TRANSPORTING ATPASE"/>
    <property type="match status" value="1"/>
</dbReference>
<dbReference type="GO" id="GO:0000287">
    <property type="term" value="F:magnesium ion binding"/>
    <property type="evidence" value="ECO:0007669"/>
    <property type="project" value="UniProtKB-UniRule"/>
</dbReference>
<feature type="transmembrane region" description="Helical" evidence="17">
    <location>
        <begin position="369"/>
        <end position="390"/>
    </location>
</feature>
<evidence type="ECO:0000256" key="17">
    <source>
        <dbReference type="RuleBase" id="RU362033"/>
    </source>
</evidence>
<feature type="compositionally biased region" description="Polar residues" evidence="18">
    <location>
        <begin position="844"/>
        <end position="853"/>
    </location>
</feature>
<evidence type="ECO:0000256" key="7">
    <source>
        <dbReference type="ARBA" id="ARBA00022741"/>
    </source>
</evidence>
<dbReference type="GO" id="GO:0140326">
    <property type="term" value="F:ATPase-coupled intramembrane lipid transporter activity"/>
    <property type="evidence" value="ECO:0007669"/>
    <property type="project" value="UniProtKB-EC"/>
</dbReference>
<dbReference type="InterPro" id="IPR044492">
    <property type="entry name" value="P_typ_ATPase_HD_dom"/>
</dbReference>
<dbReference type="InterPro" id="IPR001736">
    <property type="entry name" value="PLipase_D/transphosphatidylase"/>
</dbReference>
<dbReference type="InterPro" id="IPR018303">
    <property type="entry name" value="ATPase_P-typ_P_site"/>
</dbReference>
<dbReference type="PROSITE" id="PS50035">
    <property type="entry name" value="PLD"/>
    <property type="match status" value="2"/>
</dbReference>
<keyword evidence="6 16" id="KW-0479">Metal-binding</keyword>
<dbReference type="NCBIfam" id="TIGR01652">
    <property type="entry name" value="ATPase-Plipid"/>
    <property type="match status" value="1"/>
</dbReference>
<dbReference type="InterPro" id="IPR008250">
    <property type="entry name" value="ATPase_P-typ_transduc_dom_A_sf"/>
</dbReference>
<feature type="domain" description="PLD phosphodiesterase" evidence="19">
    <location>
        <begin position="1666"/>
        <end position="1692"/>
    </location>
</feature>
<dbReference type="SUPFAM" id="SSF81660">
    <property type="entry name" value="Metal cation-transporting ATPase, ATP-binding domain N"/>
    <property type="match status" value="1"/>
</dbReference>
<feature type="binding site" evidence="15">
    <location>
        <position position="446"/>
    </location>
    <ligand>
        <name>ATP</name>
        <dbReference type="ChEBI" id="CHEBI:30616"/>
    </ligand>
</feature>
<comment type="catalytic activity">
    <reaction evidence="13 17">
        <text>ATP + H2O + phospholipidSide 1 = ADP + phosphate + phospholipidSide 2.</text>
        <dbReference type="EC" id="7.6.2.1"/>
    </reaction>
</comment>
<dbReference type="PRINTS" id="PR00119">
    <property type="entry name" value="CATATPASE"/>
</dbReference>
<comment type="subcellular location">
    <subcellularLocation>
        <location evidence="1">Endomembrane system</location>
        <topology evidence="1">Multi-pass membrane protein</topology>
    </subcellularLocation>
    <subcellularLocation>
        <location evidence="17">Membrane</location>
        <topology evidence="17">Multi-pass membrane protein</topology>
    </subcellularLocation>
</comment>
<feature type="transmembrane region" description="Helical" evidence="17">
    <location>
        <begin position="1097"/>
        <end position="1119"/>
    </location>
</feature>
<reference evidence="20 21" key="1">
    <citation type="submission" date="2018-08" db="EMBL/GenBank/DDBJ databases">
        <title>Aphanomyces genome sequencing and annotation.</title>
        <authorList>
            <person name="Minardi D."/>
            <person name="Oidtmann B."/>
            <person name="Van Der Giezen M."/>
            <person name="Studholme D.J."/>
        </authorList>
    </citation>
    <scope>NUCLEOTIDE SEQUENCE [LARGE SCALE GENOMIC DNA]</scope>
    <source>
        <strain evidence="20 21">NJM0002</strain>
    </source>
</reference>
<keyword evidence="8 15" id="KW-0067">ATP-binding</keyword>
<feature type="binding site" evidence="16">
    <location>
        <position position="444"/>
    </location>
    <ligand>
        <name>Mg(2+)</name>
        <dbReference type="ChEBI" id="CHEBI:18420"/>
    </ligand>
</feature>
<dbReference type="EMBL" id="QUSY01000395">
    <property type="protein sequence ID" value="RHY29780.1"/>
    <property type="molecule type" value="Genomic_DNA"/>
</dbReference>
<dbReference type="CDD" id="cd09107">
    <property type="entry name" value="PLDc_vPLD3_4_5_like_2"/>
    <property type="match status" value="1"/>
</dbReference>
<dbReference type="InterPro" id="IPR006539">
    <property type="entry name" value="P-type_ATPase_IV"/>
</dbReference>
<dbReference type="Pfam" id="PF13246">
    <property type="entry name" value="Cation_ATPase"/>
    <property type="match status" value="1"/>
</dbReference>
<name>A0A418AW80_9STRA</name>
<comment type="caution">
    <text evidence="20">The sequence shown here is derived from an EMBL/GenBank/DDBJ whole genome shotgun (WGS) entry which is preliminary data.</text>
</comment>
<dbReference type="Gene3D" id="3.40.50.1000">
    <property type="entry name" value="HAD superfamily/HAD-like"/>
    <property type="match status" value="1"/>
</dbReference>
<keyword evidence="7 15" id="KW-0547">Nucleotide-binding</keyword>
<feature type="transmembrane region" description="Helical" evidence="17">
    <location>
        <begin position="981"/>
        <end position="1001"/>
    </location>
</feature>
<dbReference type="SMART" id="SM00155">
    <property type="entry name" value="PLDc"/>
    <property type="match status" value="2"/>
</dbReference>
<feature type="region of interest" description="Disordered" evidence="18">
    <location>
        <begin position="1"/>
        <end position="21"/>
    </location>
</feature>
<evidence type="ECO:0000256" key="6">
    <source>
        <dbReference type="ARBA" id="ARBA00022723"/>
    </source>
</evidence>
<feature type="binding site" evidence="15">
    <location>
        <position position="761"/>
    </location>
    <ligand>
        <name>ATP</name>
        <dbReference type="ChEBI" id="CHEBI:30616"/>
    </ligand>
</feature>
<dbReference type="GO" id="GO:0045332">
    <property type="term" value="P:phospholipid translocation"/>
    <property type="evidence" value="ECO:0007669"/>
    <property type="project" value="TreeGrafter"/>
</dbReference>
<evidence type="ECO:0000256" key="8">
    <source>
        <dbReference type="ARBA" id="ARBA00022840"/>
    </source>
</evidence>
<evidence type="ECO:0000256" key="4">
    <source>
        <dbReference type="ARBA" id="ARBA00022448"/>
    </source>
</evidence>
<evidence type="ECO:0000256" key="16">
    <source>
        <dbReference type="PIRSR" id="PIRSR606539-3"/>
    </source>
</evidence>
<feature type="binding site" evidence="15">
    <location>
        <position position="569"/>
    </location>
    <ligand>
        <name>ATP</name>
        <dbReference type="ChEBI" id="CHEBI:30616"/>
    </ligand>
</feature>
<dbReference type="SFLD" id="SFLDG00002">
    <property type="entry name" value="C1.7:_P-type_atpase_like"/>
    <property type="match status" value="1"/>
</dbReference>
<feature type="compositionally biased region" description="Low complexity" evidence="18">
    <location>
        <begin position="827"/>
        <end position="836"/>
    </location>
</feature>
<feature type="transmembrane region" description="Helical" evidence="17">
    <location>
        <begin position="1013"/>
        <end position="1033"/>
    </location>
</feature>
<dbReference type="GO" id="GO:0005524">
    <property type="term" value="F:ATP binding"/>
    <property type="evidence" value="ECO:0007669"/>
    <property type="project" value="UniProtKB-UniRule"/>
</dbReference>
<dbReference type="InterPro" id="IPR023298">
    <property type="entry name" value="ATPase_P-typ_TM_dom_sf"/>
</dbReference>
<comment type="cofactor">
    <cofactor evidence="16">
        <name>Mg(2+)</name>
        <dbReference type="ChEBI" id="CHEBI:18420"/>
    </cofactor>
</comment>
<evidence type="ECO:0000313" key="20">
    <source>
        <dbReference type="EMBL" id="RHY29780.1"/>
    </source>
</evidence>
<proteinExistence type="inferred from homology"/>
<dbReference type="Gene3D" id="3.40.1110.10">
    <property type="entry name" value="Calcium-transporting ATPase, cytoplasmic domain N"/>
    <property type="match status" value="1"/>
</dbReference>
<comment type="similarity">
    <text evidence="3">Belongs to the phospholipase D family.</text>
</comment>
<dbReference type="VEuPathDB" id="FungiDB:H310_06461"/>
<accession>A0A418AW80</accession>
<feature type="binding site" evidence="15">
    <location>
        <position position="927"/>
    </location>
    <ligand>
        <name>ATP</name>
        <dbReference type="ChEBI" id="CHEBI:30616"/>
    </ligand>
</feature>
<evidence type="ECO:0000256" key="15">
    <source>
        <dbReference type="PIRSR" id="PIRSR606539-2"/>
    </source>
</evidence>
<dbReference type="InterPro" id="IPR032630">
    <property type="entry name" value="P_typ_ATPase_c"/>
</dbReference>
<dbReference type="Pfam" id="PF13918">
    <property type="entry name" value="PLDc_3"/>
    <property type="match status" value="1"/>
</dbReference>
<evidence type="ECO:0000256" key="3">
    <source>
        <dbReference type="ARBA" id="ARBA00008664"/>
    </source>
</evidence>
<feature type="binding site" evidence="15">
    <location>
        <position position="902"/>
    </location>
    <ligand>
        <name>ATP</name>
        <dbReference type="ChEBI" id="CHEBI:30616"/>
    </ligand>
</feature>
<keyword evidence="12 17" id="KW-0472">Membrane</keyword>
<dbReference type="SFLD" id="SFLDS00003">
    <property type="entry name" value="Haloacid_Dehalogenase"/>
    <property type="match status" value="1"/>
</dbReference>
<feature type="transmembrane region" description="Helical" evidence="17">
    <location>
        <begin position="1126"/>
        <end position="1149"/>
    </location>
</feature>
<evidence type="ECO:0000256" key="5">
    <source>
        <dbReference type="ARBA" id="ARBA00022692"/>
    </source>
</evidence>
<dbReference type="SUPFAM" id="SSF81653">
    <property type="entry name" value="Calcium ATPase, transduction domain A"/>
    <property type="match status" value="1"/>
</dbReference>
<feature type="transmembrane region" description="Helical" evidence="17">
    <location>
        <begin position="1063"/>
        <end position="1085"/>
    </location>
</feature>
<feature type="transmembrane region" description="Helical" evidence="17">
    <location>
        <begin position="324"/>
        <end position="349"/>
    </location>
</feature>
<evidence type="ECO:0000259" key="19">
    <source>
        <dbReference type="PROSITE" id="PS50035"/>
    </source>
</evidence>
<feature type="region of interest" description="Disordered" evidence="18">
    <location>
        <begin position="809"/>
        <end position="853"/>
    </location>
</feature>
<feature type="binding site" evidence="16">
    <location>
        <position position="446"/>
    </location>
    <ligand>
        <name>Mg(2+)</name>
        <dbReference type="ChEBI" id="CHEBI:18420"/>
    </ligand>
</feature>
<dbReference type="GO" id="GO:0012505">
    <property type="term" value="C:endomembrane system"/>
    <property type="evidence" value="ECO:0007669"/>
    <property type="project" value="UniProtKB-SubCell"/>
</dbReference>
<keyword evidence="4" id="KW-0813">Transport</keyword>
<keyword evidence="21" id="KW-1185">Reference proteome</keyword>
<feature type="compositionally biased region" description="Polar residues" evidence="18">
    <location>
        <begin position="542"/>
        <end position="561"/>
    </location>
</feature>
<feature type="binding site" evidence="15">
    <location>
        <position position="762"/>
    </location>
    <ligand>
        <name>ATP</name>
        <dbReference type="ChEBI" id="CHEBI:30616"/>
    </ligand>
</feature>
<feature type="transmembrane region" description="Helical" evidence="17">
    <location>
        <begin position="90"/>
        <end position="109"/>
    </location>
</feature>
<dbReference type="Pfam" id="PF13091">
    <property type="entry name" value="PLDc_2"/>
    <property type="match status" value="1"/>
</dbReference>
<feature type="compositionally biased region" description="Polar residues" evidence="18">
    <location>
        <begin position="809"/>
        <end position="821"/>
    </location>
</feature>
<dbReference type="InterPro" id="IPR032803">
    <property type="entry name" value="PLDc_3"/>
</dbReference>
<feature type="binding site" evidence="15">
    <location>
        <position position="634"/>
    </location>
    <ligand>
        <name>ATP</name>
        <dbReference type="ChEBI" id="CHEBI:30616"/>
    </ligand>
</feature>
<dbReference type="GO" id="GO:0005886">
    <property type="term" value="C:plasma membrane"/>
    <property type="evidence" value="ECO:0007669"/>
    <property type="project" value="TreeGrafter"/>
</dbReference>
<organism evidence="20 21">
    <name type="scientific">Aphanomyces invadans</name>
    <dbReference type="NCBI Taxonomy" id="157072"/>
    <lineage>
        <taxon>Eukaryota</taxon>
        <taxon>Sar</taxon>
        <taxon>Stramenopiles</taxon>
        <taxon>Oomycota</taxon>
        <taxon>Saprolegniomycetes</taxon>
        <taxon>Saprolegniales</taxon>
        <taxon>Verrucalvaceae</taxon>
        <taxon>Aphanomyces</taxon>
    </lineage>
</organism>
<dbReference type="Proteomes" id="UP000285060">
    <property type="component" value="Unassembled WGS sequence"/>
</dbReference>
<dbReference type="InterPro" id="IPR032631">
    <property type="entry name" value="P-type_ATPase_N"/>
</dbReference>
<feature type="domain" description="PLD phosphodiesterase" evidence="19">
    <location>
        <begin position="1394"/>
        <end position="1421"/>
    </location>
</feature>
<dbReference type="InterPro" id="IPR023214">
    <property type="entry name" value="HAD_sf"/>
</dbReference>
<comment type="similarity">
    <text evidence="2 17">Belongs to the cation transport ATPase (P-type) (TC 3.A.3) family. Type IV subfamily.</text>
</comment>
<feature type="binding site" evidence="15">
    <location>
        <position position="760"/>
    </location>
    <ligand>
        <name>ATP</name>
        <dbReference type="ChEBI" id="CHEBI:30616"/>
    </ligand>
</feature>
<dbReference type="SFLD" id="SFLDF00027">
    <property type="entry name" value="p-type_atpase"/>
    <property type="match status" value="1"/>
</dbReference>
<sequence>MPGPAPVFSEHSPSTRFHASSDHVPRRQISLHNPSMNAGFVTNHVRTHKYTRVTFVPKFLLESFRKAANVYFLVVCILQCFKTISNTNGLPSTLPTLVFILVVDAVFAIHEDKKRHEADYIANHRIVHVLRPSMTSVDKATDVMFTPTPWADLCVGNYVQLFNRDIVPADILILAVQPHVPSSGRCDADDSDDPPVETLCYVETKSLDGESNMKVREALGATAQRCRRPQDLLSLRGLIEAEPPNNHTHSFSGVVTLDPDAPGASKSTAHSISLTNMLLRGCTLRNVRSIYGVVVSTGQDTKIMRSNKPSTSKVSRLDACVNQYVGVLILLLIGCCLMAATGNLLWLYFHATSSPYLALNPPPNSTATMAALATYGTTFFYFFLLMYQFIPISLYISMASVKYFQACFMMWDVGMYHPDTDTPALVRTMALNEELGQVTHVFSDKTGTLTCNMMEFRRCSIGGVSYGRGNTPATDVSWPAPAHAPTPHVNFHGPEIYAHMDGAVGEDQAKRIDLFMTVLAVCHTVLPETGRASHASHPPSDVASQYSSHSPSDTTAPHSVTYSAASPDEQALVCAAAFFQYKFVARTQRATSVLIHDALVTFDTLAILDFTSTRKRMSVVVRAPTSQTIYVFSKGADGAMMPRLAASRVSGDRTLVDVTNGHITAYAKEGLRTLVVAYKELSGDDFATWSAEYDAAKSSLDEMDRFKNGRVPNAIDNCMDALEVNFRLLGATAIEDKLQDGVPDAVATLVDAGLKLWMLTGDKDETAINIGYASNLLQQSMRLATLTAKKCPTAAAVSREITDHLHQANSVCSPSMSSSHGLSRGPSMRSRAPSLRSRSRTKSHMTLSESRMSVRNKSADPMALVIDGDSVYHALRHCPALFLKLAQQCKVVLACRVSPAQKAALVALVKNNVPSCRTLSIGDGANDVPMIQEAHVGVGISGQEGMQAVNASDYALAQFKFLRRLLLIHGRANYERLAKMVLYIVYKNMLLLVAQFTFSMHTGLSGQKMYLELGVQVYNVLLTAAPIVALAVMDRDVRDDIILRLPVLYRSGPLNKHLNHRVFGLWVASAIVEAVTITLVSLAALENSGGIGGESAGMWFIGNVVMALVVVVANVKLVFVHHRFFVFNPVLLLGSVAIWVATAIVASHVRVLSGSNWLDMVEFTCAQPVVWALVPFVVVLVAGYSFVARAIAVTWYPSASDIVKEFVLLQKTTKKAPSQRAVPLASTSVAPATSDIANKTSGVFPITSSVPTSGPLNDLPAQGVFTYVDPTFGTCSRIRIAESIPVGDFDLAPLPNTIGTAEALALLFDSAVRQIDICAMYWNLLGAADHTAFSPDQMKAFGADRGVAVLASLRRAVQRGVMVRIVGSTTFAAFPELDGLNIQLRLWDAAYWYGGGIMHQKLVLVDQQHAYLGSANMDWKSLAQVMEVGVLIEKTRAIVLDMQRLFNLWWLWSDPHLIDAMDATGVLAIWQPVDTFVEKFQAVLRVPPWTSSLVPSGWSQPNPFNATYLTSQFNKDNEITTVWNGERATSFVTAAPEAATSSSRTFDLDGLIYTIQQARKTVSLSVMDFVPYATYTIDSHDHGSIYWPDLVDAMLQVVYARPVVIRLLISRWAHTSAVMIKHLKILETQARTCPCAGGACLGNITVRLFEVPGWDDTGASHKWPAFSRVNHAKYIVTDNRANVGTSNMEWGYFYNTAGTSFNTDHSGIIDTLQKIFDRNWDSPYSKPLYMYH</sequence>
<dbReference type="Gene3D" id="2.70.150.10">
    <property type="entry name" value="Calcium-transporting ATPase, cytoplasmic transduction domain A"/>
    <property type="match status" value="1"/>
</dbReference>
<dbReference type="InterPro" id="IPR023299">
    <property type="entry name" value="ATPase_P-typ_cyto_dom_N"/>
</dbReference>
<keyword evidence="11 17" id="KW-1133">Transmembrane helix</keyword>
<evidence type="ECO:0000256" key="10">
    <source>
        <dbReference type="ARBA" id="ARBA00022967"/>
    </source>
</evidence>
<keyword evidence="9 16" id="KW-0460">Magnesium</keyword>
<gene>
    <name evidence="20" type="ORF">DYB32_004854</name>
</gene>
<feature type="binding site" evidence="15">
    <location>
        <position position="610"/>
    </location>
    <ligand>
        <name>ATP</name>
        <dbReference type="ChEBI" id="CHEBI:30616"/>
    </ligand>
</feature>
<evidence type="ECO:0000256" key="18">
    <source>
        <dbReference type="SAM" id="MobiDB-lite"/>
    </source>
</evidence>
<dbReference type="InterPro" id="IPR001757">
    <property type="entry name" value="P_typ_ATPase"/>
</dbReference>
<evidence type="ECO:0000256" key="13">
    <source>
        <dbReference type="ARBA" id="ARBA00034036"/>
    </source>
</evidence>
<feature type="binding site" evidence="15">
    <location>
        <position position="445"/>
    </location>
    <ligand>
        <name>ATP</name>
        <dbReference type="ChEBI" id="CHEBI:30616"/>
    </ligand>
</feature>
<evidence type="ECO:0000256" key="11">
    <source>
        <dbReference type="ARBA" id="ARBA00022989"/>
    </source>
</evidence>
<feature type="binding site" evidence="15">
    <location>
        <position position="444"/>
    </location>
    <ligand>
        <name>ATP</name>
        <dbReference type="ChEBI" id="CHEBI:30616"/>
    </ligand>
</feature>
<evidence type="ECO:0000256" key="12">
    <source>
        <dbReference type="ARBA" id="ARBA00023136"/>
    </source>
</evidence>
<evidence type="ECO:0000256" key="14">
    <source>
        <dbReference type="PIRSR" id="PIRSR606539-1"/>
    </source>
</evidence>
<feature type="region of interest" description="Disordered" evidence="18">
    <location>
        <begin position="530"/>
        <end position="561"/>
    </location>
</feature>
<dbReference type="Pfam" id="PF16209">
    <property type="entry name" value="PhoLip_ATPase_N"/>
    <property type="match status" value="1"/>
</dbReference>
<evidence type="ECO:0000256" key="1">
    <source>
        <dbReference type="ARBA" id="ARBA00004127"/>
    </source>
</evidence>
<evidence type="ECO:0000313" key="21">
    <source>
        <dbReference type="Proteomes" id="UP000285060"/>
    </source>
</evidence>
<keyword evidence="10 17" id="KW-1278">Translocase</keyword>
<protein>
    <recommendedName>
        <fullName evidence="17">Phospholipid-transporting ATPase</fullName>
        <ecNumber evidence="17">7.6.2.1</ecNumber>
    </recommendedName>
</protein>
<keyword evidence="5 17" id="KW-0812">Transmembrane</keyword>
<feature type="binding site" evidence="16">
    <location>
        <position position="923"/>
    </location>
    <ligand>
        <name>Mg(2+)</name>
        <dbReference type="ChEBI" id="CHEBI:18420"/>
    </ligand>
</feature>
<dbReference type="PROSITE" id="PS00154">
    <property type="entry name" value="ATPASE_E1_E2"/>
    <property type="match status" value="1"/>
</dbReference>
<evidence type="ECO:0000256" key="9">
    <source>
        <dbReference type="ARBA" id="ARBA00022842"/>
    </source>
</evidence>
<evidence type="ECO:0000256" key="2">
    <source>
        <dbReference type="ARBA" id="ARBA00008109"/>
    </source>
</evidence>
<feature type="binding site" evidence="16">
    <location>
        <position position="927"/>
    </location>
    <ligand>
        <name>Mg(2+)</name>
        <dbReference type="ChEBI" id="CHEBI:18420"/>
    </ligand>
</feature>
<feature type="transmembrane region" description="Helical" evidence="17">
    <location>
        <begin position="1169"/>
        <end position="1187"/>
    </location>
</feature>
<dbReference type="EC" id="7.6.2.1" evidence="17"/>
<dbReference type="PANTHER" id="PTHR24092:SF180">
    <property type="entry name" value="PHOSPHOLIPID-TRANSPORTING ATPASE DNF1-RELATED"/>
    <property type="match status" value="1"/>
</dbReference>
<feature type="binding site" evidence="15">
    <location>
        <position position="896"/>
    </location>
    <ligand>
        <name>ATP</name>
        <dbReference type="ChEBI" id="CHEBI:30616"/>
    </ligand>
</feature>
<dbReference type="InterPro" id="IPR036412">
    <property type="entry name" value="HAD-like_sf"/>
</dbReference>
<dbReference type="GO" id="GO:0016887">
    <property type="term" value="F:ATP hydrolysis activity"/>
    <property type="evidence" value="ECO:0007669"/>
    <property type="project" value="InterPro"/>
</dbReference>
<dbReference type="Gene3D" id="3.30.870.10">
    <property type="entry name" value="Endonuclease Chain A"/>
    <property type="match status" value="2"/>
</dbReference>
<dbReference type="SUPFAM" id="SSF81665">
    <property type="entry name" value="Calcium ATPase, transmembrane domain M"/>
    <property type="match status" value="1"/>
</dbReference>
<dbReference type="SUPFAM" id="SSF56024">
    <property type="entry name" value="Phospholipase D/nuclease"/>
    <property type="match status" value="2"/>
</dbReference>
<dbReference type="SUPFAM" id="SSF56784">
    <property type="entry name" value="HAD-like"/>
    <property type="match status" value="1"/>
</dbReference>
<dbReference type="InterPro" id="IPR025202">
    <property type="entry name" value="PLD-like_dom"/>
</dbReference>
<dbReference type="Pfam" id="PF16212">
    <property type="entry name" value="PhoLip_ATPase_C"/>
    <property type="match status" value="1"/>
</dbReference>
<dbReference type="NCBIfam" id="TIGR01494">
    <property type="entry name" value="ATPase_P-type"/>
    <property type="match status" value="1"/>
</dbReference>
<feature type="binding site" evidence="15">
    <location>
        <position position="926"/>
    </location>
    <ligand>
        <name>ATP</name>
        <dbReference type="ChEBI" id="CHEBI:30616"/>
    </ligand>
</feature>
<feature type="binding site" evidence="15">
    <location>
        <position position="672"/>
    </location>
    <ligand>
        <name>ATP</name>
        <dbReference type="ChEBI" id="CHEBI:30616"/>
    </ligand>
</feature>
<feature type="active site" description="4-aspartylphosphate intermediate" evidence="14">
    <location>
        <position position="444"/>
    </location>
</feature>